<feature type="transmembrane region" description="Helical" evidence="6">
    <location>
        <begin position="133"/>
        <end position="157"/>
    </location>
</feature>
<name>A0A017SKB1_ASPRC</name>
<dbReference type="Proteomes" id="UP000019804">
    <property type="component" value="Unassembled WGS sequence"/>
</dbReference>
<keyword evidence="4 6" id="KW-0472">Membrane</keyword>
<dbReference type="AlphaFoldDB" id="A0A017SKB1"/>
<evidence type="ECO:0000256" key="5">
    <source>
        <dbReference type="ARBA" id="ARBA00038359"/>
    </source>
</evidence>
<evidence type="ECO:0000256" key="6">
    <source>
        <dbReference type="SAM" id="Phobius"/>
    </source>
</evidence>
<dbReference type="GeneID" id="63700510"/>
<evidence type="ECO:0000256" key="2">
    <source>
        <dbReference type="ARBA" id="ARBA00022692"/>
    </source>
</evidence>
<feature type="domain" description="Rhodopsin" evidence="7">
    <location>
        <begin position="39"/>
        <end position="276"/>
    </location>
</feature>
<reference evidence="9" key="1">
    <citation type="journal article" date="2014" name="Nat. Commun.">
        <title>Genomic adaptations of the halophilic Dead Sea filamentous fungus Eurotium rubrum.</title>
        <authorList>
            <person name="Kis-Papo T."/>
            <person name="Weig A.R."/>
            <person name="Riley R."/>
            <person name="Persoh D."/>
            <person name="Salamov A."/>
            <person name="Sun H."/>
            <person name="Lipzen A."/>
            <person name="Wasser S.P."/>
            <person name="Rambold G."/>
            <person name="Grigoriev I.V."/>
            <person name="Nevo E."/>
        </authorList>
    </citation>
    <scope>NUCLEOTIDE SEQUENCE [LARGE SCALE GENOMIC DNA]</scope>
    <source>
        <strain evidence="9">CBS 135680</strain>
    </source>
</reference>
<evidence type="ECO:0000259" key="7">
    <source>
        <dbReference type="Pfam" id="PF20684"/>
    </source>
</evidence>
<dbReference type="EMBL" id="KK088416">
    <property type="protein sequence ID" value="EYE97206.1"/>
    <property type="molecule type" value="Genomic_DNA"/>
</dbReference>
<accession>A0A017SKB1</accession>
<feature type="transmembrane region" description="Helical" evidence="6">
    <location>
        <begin position="99"/>
        <end position="121"/>
    </location>
</feature>
<feature type="transmembrane region" description="Helical" evidence="6">
    <location>
        <begin position="55"/>
        <end position="79"/>
    </location>
</feature>
<dbReference type="OrthoDB" id="10017208at2759"/>
<dbReference type="Pfam" id="PF20684">
    <property type="entry name" value="Fung_rhodopsin"/>
    <property type="match status" value="1"/>
</dbReference>
<evidence type="ECO:0000313" key="8">
    <source>
        <dbReference type="EMBL" id="EYE97206.1"/>
    </source>
</evidence>
<dbReference type="PANTHER" id="PTHR33048">
    <property type="entry name" value="PTH11-LIKE INTEGRAL MEMBRANE PROTEIN (AFU_ORTHOLOGUE AFUA_5G11245)"/>
    <property type="match status" value="1"/>
</dbReference>
<dbReference type="GO" id="GO:0016020">
    <property type="term" value="C:membrane"/>
    <property type="evidence" value="ECO:0007669"/>
    <property type="project" value="UniProtKB-SubCell"/>
</dbReference>
<keyword evidence="2 6" id="KW-0812">Transmembrane</keyword>
<evidence type="ECO:0000256" key="1">
    <source>
        <dbReference type="ARBA" id="ARBA00004141"/>
    </source>
</evidence>
<keyword evidence="9" id="KW-1185">Reference proteome</keyword>
<proteinExistence type="inferred from homology"/>
<dbReference type="InterPro" id="IPR052337">
    <property type="entry name" value="SAT4-like"/>
</dbReference>
<gene>
    <name evidence="8" type="ORF">EURHEDRAFT_474486</name>
</gene>
<dbReference type="InterPro" id="IPR049326">
    <property type="entry name" value="Rhodopsin_dom_fungi"/>
</dbReference>
<sequence>MASADTDPPDLGYKQGNLRHVVTTATCFAFLLSTVSVALRLWARKITNTGLFLDDYLILASLFFLYGISVAGIVLLYNGLGTHIIYVPPEQLVIYLKTLSSGAFLYPACIACVKLSMLALYKRIFSRGPMVALANAVAAIVFLWVYGVCLVAAFTCIPFRKMWDPTIPGGCINLAQFYYGLQIPNIATDAVIIVMPMKMVADLHISKIRKMVLSGIFALGILTLIFDIIRLVTLIELSKAGDDITYNQVSSSVWTCIEPAVGITAACLINMRPLVTHYISERAWWSRLQPKLLSSSWNSIDK</sequence>
<dbReference type="STRING" id="1388766.A0A017SKB1"/>
<evidence type="ECO:0000256" key="3">
    <source>
        <dbReference type="ARBA" id="ARBA00022989"/>
    </source>
</evidence>
<protein>
    <recommendedName>
        <fullName evidence="7">Rhodopsin domain-containing protein</fullName>
    </recommendedName>
</protein>
<dbReference type="HOGENOM" id="CLU_028200_0_0_1"/>
<evidence type="ECO:0000256" key="4">
    <source>
        <dbReference type="ARBA" id="ARBA00023136"/>
    </source>
</evidence>
<comment type="similarity">
    <text evidence="5">Belongs to the SAT4 family.</text>
</comment>
<dbReference type="PANTHER" id="PTHR33048:SF47">
    <property type="entry name" value="INTEGRAL MEMBRANE PROTEIN-RELATED"/>
    <property type="match status" value="1"/>
</dbReference>
<feature type="transmembrane region" description="Helical" evidence="6">
    <location>
        <begin position="212"/>
        <end position="232"/>
    </location>
</feature>
<feature type="transmembrane region" description="Helical" evidence="6">
    <location>
        <begin position="20"/>
        <end position="43"/>
    </location>
</feature>
<organism evidence="8 9">
    <name type="scientific">Aspergillus ruber (strain CBS 135680)</name>
    <dbReference type="NCBI Taxonomy" id="1388766"/>
    <lineage>
        <taxon>Eukaryota</taxon>
        <taxon>Fungi</taxon>
        <taxon>Dikarya</taxon>
        <taxon>Ascomycota</taxon>
        <taxon>Pezizomycotina</taxon>
        <taxon>Eurotiomycetes</taxon>
        <taxon>Eurotiomycetidae</taxon>
        <taxon>Eurotiales</taxon>
        <taxon>Aspergillaceae</taxon>
        <taxon>Aspergillus</taxon>
        <taxon>Aspergillus subgen. Aspergillus</taxon>
    </lineage>
</organism>
<dbReference type="RefSeq" id="XP_040640894.1">
    <property type="nucleotide sequence ID" value="XM_040785386.1"/>
</dbReference>
<evidence type="ECO:0000313" key="9">
    <source>
        <dbReference type="Proteomes" id="UP000019804"/>
    </source>
</evidence>
<keyword evidence="3 6" id="KW-1133">Transmembrane helix</keyword>
<comment type="subcellular location">
    <subcellularLocation>
        <location evidence="1">Membrane</location>
        <topology evidence="1">Multi-pass membrane protein</topology>
    </subcellularLocation>
</comment>